<feature type="transmembrane region" description="Helical" evidence="7">
    <location>
        <begin position="247"/>
        <end position="271"/>
    </location>
</feature>
<evidence type="ECO:0000256" key="4">
    <source>
        <dbReference type="ARBA" id="ARBA00022692"/>
    </source>
</evidence>
<keyword evidence="5 7" id="KW-1133">Transmembrane helix</keyword>
<dbReference type="InterPro" id="IPR025857">
    <property type="entry name" value="MacB_PCD"/>
</dbReference>
<dbReference type="AlphaFoldDB" id="A0A1D8K6S4"/>
<feature type="transmembrane region" description="Helical" evidence="7">
    <location>
        <begin position="345"/>
        <end position="367"/>
    </location>
</feature>
<feature type="transmembrane region" description="Helical" evidence="7">
    <location>
        <begin position="744"/>
        <end position="774"/>
    </location>
</feature>
<evidence type="ECO:0000259" key="9">
    <source>
        <dbReference type="Pfam" id="PF12704"/>
    </source>
</evidence>
<comment type="similarity">
    <text evidence="2">Belongs to the ABC-4 integral membrane protein family. LolC/E subfamily.</text>
</comment>
<evidence type="ECO:0000256" key="2">
    <source>
        <dbReference type="ARBA" id="ARBA00005236"/>
    </source>
</evidence>
<protein>
    <recommendedName>
        <fullName evidence="12">ABC transporter permease</fullName>
    </recommendedName>
</protein>
<keyword evidence="11" id="KW-1185">Reference proteome</keyword>
<dbReference type="Proteomes" id="UP000095342">
    <property type="component" value="Chromosome"/>
</dbReference>
<dbReference type="GO" id="GO:0098797">
    <property type="term" value="C:plasma membrane protein complex"/>
    <property type="evidence" value="ECO:0007669"/>
    <property type="project" value="TreeGrafter"/>
</dbReference>
<dbReference type="InterPro" id="IPR051447">
    <property type="entry name" value="Lipoprotein-release_system"/>
</dbReference>
<keyword evidence="3" id="KW-1003">Cell membrane</keyword>
<feature type="transmembrane region" description="Helical" evidence="7">
    <location>
        <begin position="703"/>
        <end position="723"/>
    </location>
</feature>
<reference evidence="10 11" key="1">
    <citation type="submission" date="2016-09" db="EMBL/GenBank/DDBJ databases">
        <title>Acidihalobacter prosperus V6 (DSM14174).</title>
        <authorList>
            <person name="Khaleque H.N."/>
            <person name="Ramsay J.P."/>
            <person name="Murphy R.J.T."/>
            <person name="Kaksonen A.H."/>
            <person name="Boxall N.J."/>
            <person name="Watkin E.L.J."/>
        </authorList>
    </citation>
    <scope>NUCLEOTIDE SEQUENCE [LARGE SCALE GENOMIC DNA]</scope>
    <source>
        <strain evidence="10 11">V6</strain>
    </source>
</reference>
<evidence type="ECO:0000313" key="10">
    <source>
        <dbReference type="EMBL" id="AOV16669.1"/>
    </source>
</evidence>
<keyword evidence="6 7" id="KW-0472">Membrane</keyword>
<dbReference type="PANTHER" id="PTHR30489:SF0">
    <property type="entry name" value="LIPOPROTEIN-RELEASING SYSTEM TRANSMEMBRANE PROTEIN LOLE"/>
    <property type="match status" value="1"/>
</dbReference>
<dbReference type="Pfam" id="PF12704">
    <property type="entry name" value="MacB_PCD"/>
    <property type="match status" value="2"/>
</dbReference>
<comment type="subcellular location">
    <subcellularLocation>
        <location evidence="1">Cell membrane</location>
        <topology evidence="1">Multi-pass membrane protein</topology>
    </subcellularLocation>
</comment>
<feature type="transmembrane region" description="Helical" evidence="7">
    <location>
        <begin position="393"/>
        <end position="411"/>
    </location>
</feature>
<evidence type="ECO:0000313" key="11">
    <source>
        <dbReference type="Proteomes" id="UP000095342"/>
    </source>
</evidence>
<evidence type="ECO:0000256" key="6">
    <source>
        <dbReference type="ARBA" id="ARBA00023136"/>
    </source>
</evidence>
<dbReference type="KEGG" id="aaeo:BJI67_05965"/>
<dbReference type="PANTHER" id="PTHR30489">
    <property type="entry name" value="LIPOPROTEIN-RELEASING SYSTEM TRANSMEMBRANE PROTEIN LOLE"/>
    <property type="match status" value="1"/>
</dbReference>
<feature type="domain" description="MacB-like periplasmic core" evidence="9">
    <location>
        <begin position="470"/>
        <end position="671"/>
    </location>
</feature>
<evidence type="ECO:0000259" key="8">
    <source>
        <dbReference type="Pfam" id="PF02687"/>
    </source>
</evidence>
<evidence type="ECO:0008006" key="12">
    <source>
        <dbReference type="Google" id="ProtNLM"/>
    </source>
</evidence>
<organism evidence="10 11">
    <name type="scientific">Acidihalobacter aeolianus</name>
    <dbReference type="NCBI Taxonomy" id="2792603"/>
    <lineage>
        <taxon>Bacteria</taxon>
        <taxon>Pseudomonadati</taxon>
        <taxon>Pseudomonadota</taxon>
        <taxon>Gammaproteobacteria</taxon>
        <taxon>Chromatiales</taxon>
        <taxon>Ectothiorhodospiraceae</taxon>
        <taxon>Acidihalobacter</taxon>
    </lineage>
</organism>
<evidence type="ECO:0000256" key="1">
    <source>
        <dbReference type="ARBA" id="ARBA00004651"/>
    </source>
</evidence>
<dbReference type="Pfam" id="PF02687">
    <property type="entry name" value="FtsX"/>
    <property type="match status" value="2"/>
</dbReference>
<evidence type="ECO:0000256" key="5">
    <source>
        <dbReference type="ARBA" id="ARBA00022989"/>
    </source>
</evidence>
<evidence type="ECO:0000256" key="3">
    <source>
        <dbReference type="ARBA" id="ARBA00022475"/>
    </source>
</evidence>
<dbReference type="InterPro" id="IPR003838">
    <property type="entry name" value="ABC3_permease_C"/>
</dbReference>
<feature type="domain" description="ABC3 transporter permease C-terminal" evidence="8">
    <location>
        <begin position="706"/>
        <end position="823"/>
    </location>
</feature>
<dbReference type="GO" id="GO:0044874">
    <property type="term" value="P:lipoprotein localization to outer membrane"/>
    <property type="evidence" value="ECO:0007669"/>
    <property type="project" value="TreeGrafter"/>
</dbReference>
<name>A0A1D8K6S4_9GAMM</name>
<gene>
    <name evidence="10" type="ORF">BJI67_05965</name>
</gene>
<feature type="transmembrane region" description="Helical" evidence="7">
    <location>
        <begin position="471"/>
        <end position="491"/>
    </location>
</feature>
<feature type="transmembrane region" description="Helical" evidence="7">
    <location>
        <begin position="423"/>
        <end position="450"/>
    </location>
</feature>
<accession>A0A1D8K6S4</accession>
<evidence type="ECO:0000256" key="7">
    <source>
        <dbReference type="SAM" id="Phobius"/>
    </source>
</evidence>
<proteinExistence type="inferred from homology"/>
<feature type="transmembrane region" description="Helical" evidence="7">
    <location>
        <begin position="291"/>
        <end position="316"/>
    </location>
</feature>
<dbReference type="EMBL" id="CP017448">
    <property type="protein sequence ID" value="AOV16669.1"/>
    <property type="molecule type" value="Genomic_DNA"/>
</dbReference>
<feature type="domain" description="ABC3 transporter permease C-terminal" evidence="8">
    <location>
        <begin position="249"/>
        <end position="371"/>
    </location>
</feature>
<feature type="domain" description="MacB-like periplasmic core" evidence="9">
    <location>
        <begin position="21"/>
        <end position="220"/>
    </location>
</feature>
<sequence>MSRLLARAGLRYWLRSPTQLALALLSVALGVAVVVAVQLANESALKGFRLSTQALGGAANYRLLGGPRGVPQAWYVRLRVDLGIERAAPRVDGNLRVNGQTLQLVGIAPLAQAALAPHLSGGLPGGGLKLMTLPQGIMLTRATAAGLGLAVGRNFPARVGGRTRTLRLLGYVSGPQAPALQGVAFADIATAQELLGRTRHLSEVDLKLTSAQAAALRRELPAPLHLEPVDALVGEAERMTRAFRLNLTAMSLLALLIGAYLVYNAMVFSVLRRGPLIALLRAQGVTRAEILRGVLAEAVVLALIGAGAGLALGIVLGHELVHLVTRTIDDLYFALTVSRVYLDPWLLAAGVVAAVGVALAAAVPPALEANRLVPRGRSEPLLAELRARQREPWRLLAGGALVSVGLAFLWLPSRALVPAFAGLFLALIGASLWMPSWLRLVAWLLSLLAARAGVRTRLALSDVRRSVGRTGLAVAALAVALAAAIGVGMMVSSFRGAVVDWLHQTLRGDYYLAAAGGDSARLPPGIAARVSALPGVERVTRAVHVPVRGPHGRFVILALGTPSGVDPAASIKQALPDVWHVFEADDGIFVSEPVAYRLGLHPGDTLQLDTPQGVHAFRIAGVIRDYAAGRGLILMSRPAYVRWWGNDGIGSLAIFLKPGADRAATASALRTLAAASGARVRANSAIVSRSLHIFDQTFAITRVLRWLLLGVAFVGMLASLMALALERSREHAVLRALGMTPLEILAVVGTQTVVLGLAAGLASLPLGIGLAWVLTEVINPRAFGWTLPLQYPPGEFAAAMVVALSASLLAGLYPAWCMARISPAQALRAE</sequence>
<keyword evidence="4 7" id="KW-0812">Transmembrane</keyword>
<dbReference type="RefSeq" id="WP_070072258.1">
    <property type="nucleotide sequence ID" value="NZ_CP017448.1"/>
</dbReference>
<feature type="transmembrane region" description="Helical" evidence="7">
    <location>
        <begin position="794"/>
        <end position="816"/>
    </location>
</feature>